<organism evidence="1 2">
    <name type="scientific">Palleronia salina</name>
    <dbReference type="NCBI Taxonomy" id="313368"/>
    <lineage>
        <taxon>Bacteria</taxon>
        <taxon>Pseudomonadati</taxon>
        <taxon>Pseudomonadota</taxon>
        <taxon>Alphaproteobacteria</taxon>
        <taxon>Rhodobacterales</taxon>
        <taxon>Roseobacteraceae</taxon>
        <taxon>Palleronia</taxon>
    </lineage>
</organism>
<evidence type="ECO:0000313" key="2">
    <source>
        <dbReference type="Proteomes" id="UP000184040"/>
    </source>
</evidence>
<gene>
    <name evidence="1" type="ORF">SAMN04488012_109114</name>
</gene>
<dbReference type="EMBL" id="FQZA01000009">
    <property type="protein sequence ID" value="SHJ44431.1"/>
    <property type="molecule type" value="Genomic_DNA"/>
</dbReference>
<keyword evidence="2" id="KW-1185">Reference proteome</keyword>
<evidence type="ECO:0000313" key="1">
    <source>
        <dbReference type="EMBL" id="SHJ44431.1"/>
    </source>
</evidence>
<sequence>MSWDLIVFAADTSTTTGPSGAAHLPDDFEPTVIGTAADVRRVISEIFPDADWRDPGLGTLDGDGFSFEIALEPEGPVASFTIVTRGDATGAAVLLKDRTGWQMIETGGGSWLGEAQAAEAGRAKAAGYLADAAGRHRPSKGESLLSRLLFRR</sequence>
<accession>A0A1M6JCJ1</accession>
<name>A0A1M6JCJ1_9RHOB</name>
<dbReference type="AlphaFoldDB" id="A0A1M6JCJ1"/>
<dbReference type="RefSeq" id="WP_073129223.1">
    <property type="nucleotide sequence ID" value="NZ_FQZA01000009.1"/>
</dbReference>
<proteinExistence type="predicted"/>
<dbReference type="Proteomes" id="UP000184040">
    <property type="component" value="Unassembled WGS sequence"/>
</dbReference>
<dbReference type="STRING" id="313368.SAMN04488012_109114"/>
<reference evidence="1 2" key="1">
    <citation type="submission" date="2016-11" db="EMBL/GenBank/DDBJ databases">
        <authorList>
            <person name="Jaros S."/>
            <person name="Januszkiewicz K."/>
            <person name="Wedrychowicz H."/>
        </authorList>
    </citation>
    <scope>NUCLEOTIDE SEQUENCE [LARGE SCALE GENOMIC DNA]</scope>
    <source>
        <strain evidence="1 2">DSM 26892</strain>
    </source>
</reference>
<protein>
    <submittedName>
        <fullName evidence="1">Uncharacterized protein</fullName>
    </submittedName>
</protein>